<name>A0A4Y7IXE9_PAPSO</name>
<dbReference type="Proteomes" id="UP000316621">
    <property type="component" value="Chromosome 2"/>
</dbReference>
<keyword evidence="2" id="KW-1185">Reference proteome</keyword>
<gene>
    <name evidence="1" type="ORF">C5167_020901</name>
</gene>
<proteinExistence type="predicted"/>
<organism evidence="1 2">
    <name type="scientific">Papaver somniferum</name>
    <name type="common">Opium poppy</name>
    <dbReference type="NCBI Taxonomy" id="3469"/>
    <lineage>
        <taxon>Eukaryota</taxon>
        <taxon>Viridiplantae</taxon>
        <taxon>Streptophyta</taxon>
        <taxon>Embryophyta</taxon>
        <taxon>Tracheophyta</taxon>
        <taxon>Spermatophyta</taxon>
        <taxon>Magnoliopsida</taxon>
        <taxon>Ranunculales</taxon>
        <taxon>Papaveraceae</taxon>
        <taxon>Papaveroideae</taxon>
        <taxon>Papaver</taxon>
    </lineage>
</organism>
<sequence length="122" mass="15072">MEYLLAVLLMAKNLRMDFFRWHDECPWFFRWHDEFGIDGRLTEKQVLPEDNRLYYANNRLKKRHCISWLYMSCGRRLHCTASILYIRIKCSCHIQLVSVNFQNDRVDTVAWKFHYQFVYSFY</sequence>
<evidence type="ECO:0000313" key="2">
    <source>
        <dbReference type="Proteomes" id="UP000316621"/>
    </source>
</evidence>
<dbReference type="Gramene" id="RZC52470">
    <property type="protein sequence ID" value="RZC52470"/>
    <property type="gene ID" value="C5167_020901"/>
</dbReference>
<dbReference type="EMBL" id="CM010716">
    <property type="protein sequence ID" value="RZC52470.1"/>
    <property type="molecule type" value="Genomic_DNA"/>
</dbReference>
<reference evidence="1 2" key="1">
    <citation type="journal article" date="2018" name="Science">
        <title>The opium poppy genome and morphinan production.</title>
        <authorList>
            <person name="Guo L."/>
            <person name="Winzer T."/>
            <person name="Yang X."/>
            <person name="Li Y."/>
            <person name="Ning Z."/>
            <person name="He Z."/>
            <person name="Teodor R."/>
            <person name="Lu Y."/>
            <person name="Bowser T.A."/>
            <person name="Graham I.A."/>
            <person name="Ye K."/>
        </authorList>
    </citation>
    <scope>NUCLEOTIDE SEQUENCE [LARGE SCALE GENOMIC DNA]</scope>
    <source>
        <strain evidence="2">cv. HN1</strain>
        <tissue evidence="1">Leaves</tissue>
    </source>
</reference>
<dbReference type="AlphaFoldDB" id="A0A4Y7IXE9"/>
<protein>
    <submittedName>
        <fullName evidence="1">Uncharacterized protein</fullName>
    </submittedName>
</protein>
<evidence type="ECO:0000313" key="1">
    <source>
        <dbReference type="EMBL" id="RZC52470.1"/>
    </source>
</evidence>
<accession>A0A4Y7IXE9</accession>